<organism evidence="1">
    <name type="scientific">marine sediment metagenome</name>
    <dbReference type="NCBI Taxonomy" id="412755"/>
    <lineage>
        <taxon>unclassified sequences</taxon>
        <taxon>metagenomes</taxon>
        <taxon>ecological metagenomes</taxon>
    </lineage>
</organism>
<reference evidence="1" key="1">
    <citation type="journal article" date="2014" name="Front. Microbiol.">
        <title>High frequency of phylogenetically diverse reductive dehalogenase-homologous genes in deep subseafloor sedimentary metagenomes.</title>
        <authorList>
            <person name="Kawai M."/>
            <person name="Futagami T."/>
            <person name="Toyoda A."/>
            <person name="Takaki Y."/>
            <person name="Nishi S."/>
            <person name="Hori S."/>
            <person name="Arai W."/>
            <person name="Tsubouchi T."/>
            <person name="Morono Y."/>
            <person name="Uchiyama I."/>
            <person name="Ito T."/>
            <person name="Fujiyama A."/>
            <person name="Inagaki F."/>
            <person name="Takami H."/>
        </authorList>
    </citation>
    <scope>NUCLEOTIDE SEQUENCE</scope>
    <source>
        <strain evidence="1">Expedition CK06-06</strain>
    </source>
</reference>
<dbReference type="AlphaFoldDB" id="X1DLZ5"/>
<dbReference type="EMBL" id="BART01035875">
    <property type="protein sequence ID" value="GAH05994.1"/>
    <property type="molecule type" value="Genomic_DNA"/>
</dbReference>
<accession>X1DLZ5</accession>
<sequence length="66" mass="7319">MSLQGQTTGVWSGLVMFTKDGDGTDYIDLQIFGVGQENDVTNRERLKVGWDAGNSWYEIQSEESGT</sequence>
<feature type="non-terminal residue" evidence="1">
    <location>
        <position position="66"/>
    </location>
</feature>
<gene>
    <name evidence="1" type="ORF">S01H4_60731</name>
</gene>
<proteinExistence type="predicted"/>
<name>X1DLZ5_9ZZZZ</name>
<comment type="caution">
    <text evidence="1">The sequence shown here is derived from an EMBL/GenBank/DDBJ whole genome shotgun (WGS) entry which is preliminary data.</text>
</comment>
<evidence type="ECO:0000313" key="1">
    <source>
        <dbReference type="EMBL" id="GAH05994.1"/>
    </source>
</evidence>
<protein>
    <submittedName>
        <fullName evidence="1">Uncharacterized protein</fullName>
    </submittedName>
</protein>